<comment type="catalytic activity">
    <reaction evidence="1">
        <text>Thiol-dependent hydrolysis of ester, thioester, amide, peptide and isopeptide bonds formed by the C-terminal Gly of ubiquitin (a 76-residue protein attached to proteins as an intracellular targeting signal).</text>
        <dbReference type="EC" id="3.4.19.12"/>
    </reaction>
</comment>
<dbReference type="GO" id="GO:0005634">
    <property type="term" value="C:nucleus"/>
    <property type="evidence" value="ECO:0007669"/>
    <property type="project" value="TreeGrafter"/>
</dbReference>
<dbReference type="InterPro" id="IPR038765">
    <property type="entry name" value="Papain-like_cys_pep_sf"/>
</dbReference>
<keyword evidence="6" id="KW-0788">Thiol protease</keyword>
<dbReference type="PANTHER" id="PTHR12931">
    <property type="entry name" value="UBIQUITIN THIOLESTERASE PROTEIN OTUB"/>
    <property type="match status" value="1"/>
</dbReference>
<keyword evidence="3" id="KW-0645">Protease</keyword>
<dbReference type="SUPFAM" id="SSF54001">
    <property type="entry name" value="Cysteine proteinases"/>
    <property type="match status" value="1"/>
</dbReference>
<reference evidence="7" key="5">
    <citation type="journal article" date="2021" name="G3 (Bethesda)">
        <title>Aegilops tauschii genome assembly Aet v5.0 features greater sequence contiguity and improved annotation.</title>
        <authorList>
            <person name="Wang L."/>
            <person name="Zhu T."/>
            <person name="Rodriguez J.C."/>
            <person name="Deal K.R."/>
            <person name="Dubcovsky J."/>
            <person name="McGuire P.E."/>
            <person name="Lux T."/>
            <person name="Spannagl M."/>
            <person name="Mayer K.F.X."/>
            <person name="Baldrich P."/>
            <person name="Meyers B.C."/>
            <person name="Huo N."/>
            <person name="Gu Y.Q."/>
            <person name="Zhou H."/>
            <person name="Devos K.M."/>
            <person name="Bennetzen J.L."/>
            <person name="Unver T."/>
            <person name="Budak H."/>
            <person name="Gulick P.J."/>
            <person name="Galiba G."/>
            <person name="Kalapos B."/>
            <person name="Nelson D.R."/>
            <person name="Li P."/>
            <person name="You F.M."/>
            <person name="Luo M.C."/>
            <person name="Dvorak J."/>
        </authorList>
    </citation>
    <scope>NUCLEOTIDE SEQUENCE [LARGE SCALE GENOMIC DNA]</scope>
    <source>
        <strain evidence="7">cv. AL8/78</strain>
    </source>
</reference>
<keyword evidence="4" id="KW-0833">Ubl conjugation pathway</keyword>
<name>A0A453B8G6_AEGTS</name>
<dbReference type="GO" id="GO:0006508">
    <property type="term" value="P:proteolysis"/>
    <property type="evidence" value="ECO:0007669"/>
    <property type="project" value="UniProtKB-KW"/>
</dbReference>
<evidence type="ECO:0000313" key="8">
    <source>
        <dbReference type="Proteomes" id="UP000015105"/>
    </source>
</evidence>
<reference evidence="8" key="1">
    <citation type="journal article" date="2014" name="Science">
        <title>Ancient hybridizations among the ancestral genomes of bread wheat.</title>
        <authorList>
            <consortium name="International Wheat Genome Sequencing Consortium,"/>
            <person name="Marcussen T."/>
            <person name="Sandve S.R."/>
            <person name="Heier L."/>
            <person name="Spannagl M."/>
            <person name="Pfeifer M."/>
            <person name="Jakobsen K.S."/>
            <person name="Wulff B.B."/>
            <person name="Steuernagel B."/>
            <person name="Mayer K.F."/>
            <person name="Olsen O.A."/>
        </authorList>
    </citation>
    <scope>NUCLEOTIDE SEQUENCE [LARGE SCALE GENOMIC DNA]</scope>
    <source>
        <strain evidence="8">cv. AL8/78</strain>
    </source>
</reference>
<organism evidence="7 8">
    <name type="scientific">Aegilops tauschii subsp. strangulata</name>
    <name type="common">Goatgrass</name>
    <dbReference type="NCBI Taxonomy" id="200361"/>
    <lineage>
        <taxon>Eukaryota</taxon>
        <taxon>Viridiplantae</taxon>
        <taxon>Streptophyta</taxon>
        <taxon>Embryophyta</taxon>
        <taxon>Tracheophyta</taxon>
        <taxon>Spermatophyta</taxon>
        <taxon>Magnoliopsida</taxon>
        <taxon>Liliopsida</taxon>
        <taxon>Poales</taxon>
        <taxon>Poaceae</taxon>
        <taxon>BOP clade</taxon>
        <taxon>Pooideae</taxon>
        <taxon>Triticodae</taxon>
        <taxon>Triticeae</taxon>
        <taxon>Triticinae</taxon>
        <taxon>Aegilops</taxon>
    </lineage>
</organism>
<dbReference type="PANTHER" id="PTHR12931:SF24">
    <property type="entry name" value="OTU DOMAIN-CONTAINING PROTEIN"/>
    <property type="match status" value="1"/>
</dbReference>
<dbReference type="Gramene" id="AET2Gv20412800.2">
    <property type="protein sequence ID" value="AET2Gv20412800.2"/>
    <property type="gene ID" value="AET2Gv20412800"/>
</dbReference>
<keyword evidence="5" id="KW-0378">Hydrolase</keyword>
<dbReference type="EnsemblPlants" id="AET2Gv20412800.2">
    <property type="protein sequence ID" value="AET2Gv20412800.2"/>
    <property type="gene ID" value="AET2Gv20412800"/>
</dbReference>
<evidence type="ECO:0000313" key="7">
    <source>
        <dbReference type="EnsemblPlants" id="AET2Gv20412800.2"/>
    </source>
</evidence>
<dbReference type="Gene3D" id="1.20.1300.20">
    <property type="entry name" value="Peptidase C65 Otubain, subdomain 2"/>
    <property type="match status" value="1"/>
</dbReference>
<evidence type="ECO:0000256" key="6">
    <source>
        <dbReference type="ARBA" id="ARBA00022807"/>
    </source>
</evidence>
<sequence length="69" mass="7725">QWCLQHVTPRRVVAGRVQMWALAAALQVSLVLVQLNEEAPDDVYVSPGADAARVHVLFTVNHYDIIYPI</sequence>
<evidence type="ECO:0000256" key="2">
    <source>
        <dbReference type="ARBA" id="ARBA00012759"/>
    </source>
</evidence>
<evidence type="ECO:0000256" key="4">
    <source>
        <dbReference type="ARBA" id="ARBA00022786"/>
    </source>
</evidence>
<dbReference type="AlphaFoldDB" id="A0A453B8G6"/>
<dbReference type="GO" id="GO:0071108">
    <property type="term" value="P:protein K48-linked deubiquitination"/>
    <property type="evidence" value="ECO:0007669"/>
    <property type="project" value="TreeGrafter"/>
</dbReference>
<reference evidence="8" key="2">
    <citation type="journal article" date="2017" name="Nat. Plants">
        <title>The Aegilops tauschii genome reveals multiple impacts of transposons.</title>
        <authorList>
            <person name="Zhao G."/>
            <person name="Zou C."/>
            <person name="Li K."/>
            <person name="Wang K."/>
            <person name="Li T."/>
            <person name="Gao L."/>
            <person name="Zhang X."/>
            <person name="Wang H."/>
            <person name="Yang Z."/>
            <person name="Liu X."/>
            <person name="Jiang W."/>
            <person name="Mao L."/>
            <person name="Kong X."/>
            <person name="Jiao Y."/>
            <person name="Jia J."/>
        </authorList>
    </citation>
    <scope>NUCLEOTIDE SEQUENCE [LARGE SCALE GENOMIC DNA]</scope>
    <source>
        <strain evidence="8">cv. AL8/78</strain>
    </source>
</reference>
<keyword evidence="8" id="KW-1185">Reference proteome</keyword>
<dbReference type="GO" id="GO:0043130">
    <property type="term" value="F:ubiquitin binding"/>
    <property type="evidence" value="ECO:0007669"/>
    <property type="project" value="TreeGrafter"/>
</dbReference>
<reference evidence="7" key="3">
    <citation type="journal article" date="2017" name="Nature">
        <title>Genome sequence of the progenitor of the wheat D genome Aegilops tauschii.</title>
        <authorList>
            <person name="Luo M.C."/>
            <person name="Gu Y.Q."/>
            <person name="Puiu D."/>
            <person name="Wang H."/>
            <person name="Twardziok S.O."/>
            <person name="Deal K.R."/>
            <person name="Huo N."/>
            <person name="Zhu T."/>
            <person name="Wang L."/>
            <person name="Wang Y."/>
            <person name="McGuire P.E."/>
            <person name="Liu S."/>
            <person name="Long H."/>
            <person name="Ramasamy R.K."/>
            <person name="Rodriguez J.C."/>
            <person name="Van S.L."/>
            <person name="Yuan L."/>
            <person name="Wang Z."/>
            <person name="Xia Z."/>
            <person name="Xiao L."/>
            <person name="Anderson O.D."/>
            <person name="Ouyang S."/>
            <person name="Liang Y."/>
            <person name="Zimin A.V."/>
            <person name="Pertea G."/>
            <person name="Qi P."/>
            <person name="Bennetzen J.L."/>
            <person name="Dai X."/>
            <person name="Dawson M.W."/>
            <person name="Muller H.G."/>
            <person name="Kugler K."/>
            <person name="Rivarola-Duarte L."/>
            <person name="Spannagl M."/>
            <person name="Mayer K.F.X."/>
            <person name="Lu F.H."/>
            <person name="Bevan M.W."/>
            <person name="Leroy P."/>
            <person name="Li P."/>
            <person name="You F.M."/>
            <person name="Sun Q."/>
            <person name="Liu Z."/>
            <person name="Lyons E."/>
            <person name="Wicker T."/>
            <person name="Salzberg S.L."/>
            <person name="Devos K.M."/>
            <person name="Dvorak J."/>
        </authorList>
    </citation>
    <scope>NUCLEOTIDE SEQUENCE [LARGE SCALE GENOMIC DNA]</scope>
    <source>
        <strain evidence="7">cv. AL8/78</strain>
    </source>
</reference>
<dbReference type="Gene3D" id="3.30.200.60">
    <property type="entry name" value="Peptidase C65 Otubain, subdomain 1"/>
    <property type="match status" value="1"/>
</dbReference>
<dbReference type="GO" id="GO:0004843">
    <property type="term" value="F:cysteine-type deubiquitinase activity"/>
    <property type="evidence" value="ECO:0007669"/>
    <property type="project" value="UniProtKB-EC"/>
</dbReference>
<dbReference type="Proteomes" id="UP000015105">
    <property type="component" value="Chromosome 2D"/>
</dbReference>
<evidence type="ECO:0000256" key="5">
    <source>
        <dbReference type="ARBA" id="ARBA00022801"/>
    </source>
</evidence>
<evidence type="ECO:0000256" key="1">
    <source>
        <dbReference type="ARBA" id="ARBA00000707"/>
    </source>
</evidence>
<accession>A0A453B8G6</accession>
<dbReference type="EC" id="3.4.19.12" evidence="2"/>
<reference evidence="7" key="4">
    <citation type="submission" date="2019-03" db="UniProtKB">
        <authorList>
            <consortium name="EnsemblPlants"/>
        </authorList>
    </citation>
    <scope>IDENTIFICATION</scope>
</reference>
<dbReference type="InterPro" id="IPR042467">
    <property type="entry name" value="Peptidase_C65_otubain_sub2"/>
</dbReference>
<protein>
    <recommendedName>
        <fullName evidence="2">ubiquitinyl hydrolase 1</fullName>
        <ecNumber evidence="2">3.4.19.12</ecNumber>
    </recommendedName>
</protein>
<proteinExistence type="predicted"/>
<evidence type="ECO:0000256" key="3">
    <source>
        <dbReference type="ARBA" id="ARBA00022670"/>
    </source>
</evidence>
<dbReference type="InterPro" id="IPR042468">
    <property type="entry name" value="Peptidase_C65_otubain_sub1"/>
</dbReference>